<sequence length="45" mass="5168">MNPRDKLRDDIKSIAKAWLFENRGSVDDLADSVHSYVIETYGPPF</sequence>
<dbReference type="Proteomes" id="UP000008412">
    <property type="component" value="Segment"/>
</dbReference>
<dbReference type="InterPro" id="IPR057900">
    <property type="entry name" value="Gp67_L5"/>
</dbReference>
<dbReference type="RefSeq" id="YP_009636587.1">
    <property type="nucleotide sequence ID" value="NC_042318.1"/>
</dbReference>
<name>G1D1R8_9CAUD</name>
<dbReference type="EMBL" id="JF937094">
    <property type="protein sequence ID" value="AEK08716.1"/>
    <property type="molecule type" value="Genomic_DNA"/>
</dbReference>
<organism evidence="1 2">
    <name type="scientific">Mycobacterium phage Hammer</name>
    <dbReference type="NCBI Taxonomy" id="2922204"/>
    <lineage>
        <taxon>Viruses</taxon>
        <taxon>Duplodnaviria</taxon>
        <taxon>Heunggongvirae</taxon>
        <taxon>Uroviricota</taxon>
        <taxon>Caudoviricetes</taxon>
        <taxon>Gladiatorvirus</taxon>
        <taxon>Gladiatorvirus hammer</taxon>
    </lineage>
</organism>
<gene>
    <name evidence="1" type="primary">72</name>
    <name evidence="1" type="ORF">HAMMER_72</name>
</gene>
<reference evidence="1 2" key="1">
    <citation type="journal article" date="2012" name="J. Virol.">
        <title>Complete Genome Sequences of 138 Mycobacteriophages.</title>
        <authorList>
            <consortium name="the Science Education Alliance Phage Hunters Advancing Genomics and Evolutionary Science Program"/>
            <consortium name="the KwaZulu-Natal Research Institute for Tuberculosis and HIV Mycobacterial Genetics Course Students"/>
            <consortium name="the Phage Hunters Integrating Research and Education Program"/>
            <person name="Hatfull G.F."/>
        </authorList>
    </citation>
    <scope>NUCLEOTIDE SEQUENCE [LARGE SCALE GENOMIC DNA]</scope>
    <source>
        <strain evidence="1 2">Hammer</strain>
    </source>
</reference>
<evidence type="ECO:0000313" key="1">
    <source>
        <dbReference type="EMBL" id="AEK08716.1"/>
    </source>
</evidence>
<protein>
    <submittedName>
        <fullName evidence="1">Uncharacterized protein</fullName>
    </submittedName>
</protein>
<evidence type="ECO:0000313" key="2">
    <source>
        <dbReference type="Proteomes" id="UP000008412"/>
    </source>
</evidence>
<dbReference type="GeneID" id="40233330"/>
<dbReference type="Pfam" id="PF25715">
    <property type="entry name" value="Mycobacteriophage_Gp67"/>
    <property type="match status" value="1"/>
</dbReference>
<accession>G1D1R8</accession>
<keyword evidence="2" id="KW-1185">Reference proteome</keyword>
<proteinExistence type="predicted"/>